<keyword evidence="2" id="KW-1185">Reference proteome</keyword>
<sequence>MIIIFSYRTVARIINEYIQNIIWYFGTKNITVKFHIWTNRQEVEDYIRDNNISNCVVIYVKDYVIKFPESLNIQEIILNTEQLLTLSYRQPSINFVLGSNCPVIDYSEINMDIIKKNSPETKCYHFPYIYNPTEPIYNIPWTPDCDVAVIGAYSDYRYKIIEDMEKSGIRVNYIQSYGLDRDKYICKCKIVLNLHYISESDILETIRCYPVLFKKIVVISEESQRDPNIKINELIIYEKYDKLVEKVLEVLSNYENYKNQLEQFDFVEENKLLSEKIDIFINEYNDLIYSN</sequence>
<evidence type="ECO:0000313" key="2">
    <source>
        <dbReference type="Proteomes" id="UP000241365"/>
    </source>
</evidence>
<dbReference type="KEGG" id="vg:80513242"/>
<dbReference type="Proteomes" id="UP000241365">
    <property type="component" value="Segment"/>
</dbReference>
<protein>
    <submittedName>
        <fullName evidence="1">Uncharacterized protein</fullName>
    </submittedName>
</protein>
<dbReference type="GeneID" id="80513242"/>
<accession>A0A161HUU5</accession>
<dbReference type="RefSeq" id="YP_010776631.1">
    <property type="nucleotide sequence ID" value="NC_075034.1"/>
</dbReference>
<name>A0A161HUU5_9VIRU</name>
<proteinExistence type="predicted"/>
<evidence type="ECO:0000313" key="1">
    <source>
        <dbReference type="EMBL" id="ANB50880.1"/>
    </source>
</evidence>
<reference evidence="1 2" key="1">
    <citation type="journal article" date="2016" name="Genome Announc.">
        <title>Complete Genome Sequence of a New Megavirus Family Member Isolated from an Inland Water Lake for the First Time in India.</title>
        <authorList>
            <person name="Chatterjee A."/>
            <person name="Ali F."/>
            <person name="Bange D."/>
            <person name="Kondabagil K."/>
        </authorList>
    </citation>
    <scope>NUCLEOTIDE SEQUENCE [LARGE SCALE GENOMIC DNA]</scope>
    <source>
        <strain evidence="1">1</strain>
    </source>
</reference>
<organism evidence="1 2">
    <name type="scientific">Powai lake megavirus</name>
    <dbReference type="NCBI Taxonomy" id="1842663"/>
    <lineage>
        <taxon>Viruses</taxon>
        <taxon>Varidnaviria</taxon>
        <taxon>Bamfordvirae</taxon>
        <taxon>Nucleocytoviricota</taxon>
        <taxon>Megaviricetes</taxon>
        <taxon>Imitervirales</taxon>
        <taxon>Mimiviridae</taxon>
        <taxon>Megamimivirinae</taxon>
        <taxon>Megavirus</taxon>
        <taxon>Megavirus powaiense</taxon>
    </lineage>
</organism>
<dbReference type="EMBL" id="KU877344">
    <property type="protein sequence ID" value="ANB50880.1"/>
    <property type="molecule type" value="Genomic_DNA"/>
</dbReference>